<evidence type="ECO:0000313" key="3">
    <source>
        <dbReference type="Proteomes" id="UP000230423"/>
    </source>
</evidence>
<dbReference type="InterPro" id="IPR000242">
    <property type="entry name" value="PTP_cat"/>
</dbReference>
<dbReference type="OrthoDB" id="5870053at2759"/>
<dbReference type="SUPFAM" id="SSF52799">
    <property type="entry name" value="(Phosphotyrosine protein) phosphatases II"/>
    <property type="match status" value="1"/>
</dbReference>
<sequence length="83" mass="9704">MSQHYDVQQNLLFEDVVSISRFKAPLDNTIEDFWRMVFQEGCPNVVNLTRTIEDGKIKSTQYWPLEAGAFVRFGKMFVNTKKV</sequence>
<organism evidence="2 3">
    <name type="scientific">Teladorsagia circumcincta</name>
    <name type="common">Brown stomach worm</name>
    <name type="synonym">Ostertagia circumcincta</name>
    <dbReference type="NCBI Taxonomy" id="45464"/>
    <lineage>
        <taxon>Eukaryota</taxon>
        <taxon>Metazoa</taxon>
        <taxon>Ecdysozoa</taxon>
        <taxon>Nematoda</taxon>
        <taxon>Chromadorea</taxon>
        <taxon>Rhabditida</taxon>
        <taxon>Rhabditina</taxon>
        <taxon>Rhabditomorpha</taxon>
        <taxon>Strongyloidea</taxon>
        <taxon>Trichostrongylidae</taxon>
        <taxon>Teladorsagia</taxon>
    </lineage>
</organism>
<dbReference type="Pfam" id="PF00102">
    <property type="entry name" value="Y_phosphatase"/>
    <property type="match status" value="1"/>
</dbReference>
<gene>
    <name evidence="2" type="ORF">TELCIR_17093</name>
</gene>
<evidence type="ECO:0000313" key="2">
    <source>
        <dbReference type="EMBL" id="PIO61384.1"/>
    </source>
</evidence>
<dbReference type="GO" id="GO:0004725">
    <property type="term" value="F:protein tyrosine phosphatase activity"/>
    <property type="evidence" value="ECO:0007669"/>
    <property type="project" value="InterPro"/>
</dbReference>
<evidence type="ECO:0000259" key="1">
    <source>
        <dbReference type="PROSITE" id="PS50055"/>
    </source>
</evidence>
<dbReference type="AlphaFoldDB" id="A0A2G9TTS8"/>
<dbReference type="InterPro" id="IPR029021">
    <property type="entry name" value="Prot-tyrosine_phosphatase-like"/>
</dbReference>
<dbReference type="PROSITE" id="PS50055">
    <property type="entry name" value="TYR_PHOSPHATASE_PTP"/>
    <property type="match status" value="1"/>
</dbReference>
<protein>
    <recommendedName>
        <fullName evidence="1">Tyrosine-protein phosphatase domain-containing protein</fullName>
    </recommendedName>
</protein>
<reference evidence="2 3" key="1">
    <citation type="submission" date="2015-09" db="EMBL/GenBank/DDBJ databases">
        <title>Draft genome of the parasitic nematode Teladorsagia circumcincta isolate WARC Sus (inbred).</title>
        <authorList>
            <person name="Mitreva M."/>
        </authorList>
    </citation>
    <scope>NUCLEOTIDE SEQUENCE [LARGE SCALE GENOMIC DNA]</scope>
    <source>
        <strain evidence="2 3">S</strain>
    </source>
</reference>
<keyword evidence="3" id="KW-1185">Reference proteome</keyword>
<dbReference type="EMBL" id="KZ353699">
    <property type="protein sequence ID" value="PIO61384.1"/>
    <property type="molecule type" value="Genomic_DNA"/>
</dbReference>
<name>A0A2G9TTS8_TELCI</name>
<dbReference type="Proteomes" id="UP000230423">
    <property type="component" value="Unassembled WGS sequence"/>
</dbReference>
<dbReference type="Gene3D" id="3.90.190.10">
    <property type="entry name" value="Protein tyrosine phosphatase superfamily"/>
    <property type="match status" value="1"/>
</dbReference>
<proteinExistence type="predicted"/>
<dbReference type="PANTHER" id="PTHR23219">
    <property type="entry name" value="TYROSINE-PROTEIN PHOSPHATASE C15H7.3-RELATED"/>
    <property type="match status" value="1"/>
</dbReference>
<accession>A0A2G9TTS8</accession>
<feature type="domain" description="Tyrosine-protein phosphatase" evidence="1">
    <location>
        <begin position="1"/>
        <end position="83"/>
    </location>
</feature>
<dbReference type="PANTHER" id="PTHR23219:SF13">
    <property type="entry name" value="TYROSINE-PROTEIN PHOSPHATASE DOMAIN-CONTAINING PROTEIN"/>
    <property type="match status" value="1"/>
</dbReference>